<feature type="transmembrane region" description="Helical" evidence="6">
    <location>
        <begin position="491"/>
        <end position="521"/>
    </location>
</feature>
<dbReference type="InterPro" id="IPR002797">
    <property type="entry name" value="Polysacc_synth"/>
</dbReference>
<dbReference type="InterPro" id="IPR050833">
    <property type="entry name" value="Poly_Biosynth_Transport"/>
</dbReference>
<evidence type="ECO:0000256" key="1">
    <source>
        <dbReference type="ARBA" id="ARBA00004651"/>
    </source>
</evidence>
<sequence>MSQASLSQSATKSAKTLTADTFSQSVLLIGGLMVVQRGIGFVRSFYVCGTLPAAEVGRWDLAFSFLMLVAPLAVLGIPGSFGRYVARFEKSGQQWRFLCQTLAACLALTLPAAALIWLFRDAVARYFFGSAGDASLVSILAIGLPVIVCFNFSTSWFSGKRLNRFVFRIQFAQTLFFALLCVVLFQLAAVNASSVVTAYLLSCLVGTALGASYSLLDRRQTPPQEVTPDAAGTTVGVQALAAQPRRVAATGDRFKARHQRLLHRFFPPETDQADSIWRKILPFAVWVWVSNALINLFSVCDRLLLVNFFPDPSVDIQYLVGQYHTACIFPLLLMTIGAMAASTGLPYLSKDWESGDRQAVGRRMNLMLKAIGLFCVTASVAILLLAPILFGEFWKDKFSLGESLLPMTLCYCSLAAMTMVAQKYFWCLEKTWISSCCLLLGLVCNFLVGLALIGDFGIDGVVASTLISHAIVLGGVLLICKLHRLRIDSGVFVVCAALFTICLGKWIALLSLVSLLLAAWYTPLLVSDALRRSALVKLRSAFGMNPS</sequence>
<evidence type="ECO:0000256" key="3">
    <source>
        <dbReference type="ARBA" id="ARBA00022692"/>
    </source>
</evidence>
<evidence type="ECO:0000256" key="4">
    <source>
        <dbReference type="ARBA" id="ARBA00022989"/>
    </source>
</evidence>
<evidence type="ECO:0000256" key="2">
    <source>
        <dbReference type="ARBA" id="ARBA00022475"/>
    </source>
</evidence>
<dbReference type="RefSeq" id="WP_147870779.1">
    <property type="nucleotide sequence ID" value="NZ_CP036264.1"/>
</dbReference>
<feature type="transmembrane region" description="Helical" evidence="6">
    <location>
        <begin position="285"/>
        <end position="308"/>
    </location>
</feature>
<feature type="transmembrane region" description="Helical" evidence="6">
    <location>
        <begin position="171"/>
        <end position="190"/>
    </location>
</feature>
<organism evidence="7 8">
    <name type="scientific">Stieleria maiorica</name>
    <dbReference type="NCBI Taxonomy" id="2795974"/>
    <lineage>
        <taxon>Bacteria</taxon>
        <taxon>Pseudomonadati</taxon>
        <taxon>Planctomycetota</taxon>
        <taxon>Planctomycetia</taxon>
        <taxon>Pirellulales</taxon>
        <taxon>Pirellulaceae</taxon>
        <taxon>Stieleria</taxon>
    </lineage>
</organism>
<evidence type="ECO:0000256" key="6">
    <source>
        <dbReference type="SAM" id="Phobius"/>
    </source>
</evidence>
<keyword evidence="5 6" id="KW-0472">Membrane</keyword>
<name>A0A5B9MPR9_9BACT</name>
<dbReference type="PANTHER" id="PTHR30250:SF11">
    <property type="entry name" value="O-ANTIGEN TRANSPORTER-RELATED"/>
    <property type="match status" value="1"/>
</dbReference>
<feature type="transmembrane region" description="Helical" evidence="6">
    <location>
        <begin position="460"/>
        <end position="479"/>
    </location>
</feature>
<accession>A0A5B9MPR9</accession>
<dbReference type="PANTHER" id="PTHR30250">
    <property type="entry name" value="PST FAMILY PREDICTED COLANIC ACID TRANSPORTER"/>
    <property type="match status" value="1"/>
</dbReference>
<evidence type="ECO:0000256" key="5">
    <source>
        <dbReference type="ARBA" id="ARBA00023136"/>
    </source>
</evidence>
<feature type="transmembrane region" description="Helical" evidence="6">
    <location>
        <begin position="139"/>
        <end position="159"/>
    </location>
</feature>
<reference evidence="7 8" key="1">
    <citation type="submission" date="2019-02" db="EMBL/GenBank/DDBJ databases">
        <title>Planctomycetal bacteria perform biofilm scaping via a novel small molecule.</title>
        <authorList>
            <person name="Jeske O."/>
            <person name="Boedeker C."/>
            <person name="Wiegand S."/>
            <person name="Breitling P."/>
            <person name="Kallscheuer N."/>
            <person name="Jogler M."/>
            <person name="Rohde M."/>
            <person name="Petersen J."/>
            <person name="Medema M.H."/>
            <person name="Surup F."/>
            <person name="Jogler C."/>
        </authorList>
    </citation>
    <scope>NUCLEOTIDE SEQUENCE [LARGE SCALE GENOMIC DNA]</scope>
    <source>
        <strain evidence="7 8">Mal15</strain>
    </source>
</reference>
<feature type="transmembrane region" description="Helical" evidence="6">
    <location>
        <begin position="328"/>
        <end position="349"/>
    </location>
</feature>
<feature type="transmembrane region" description="Helical" evidence="6">
    <location>
        <begin position="62"/>
        <end position="85"/>
    </location>
</feature>
<dbReference type="KEGG" id="smam:Mal15_58240"/>
<keyword evidence="8" id="KW-1185">Reference proteome</keyword>
<feature type="transmembrane region" description="Helical" evidence="6">
    <location>
        <begin position="21"/>
        <end position="42"/>
    </location>
</feature>
<feature type="transmembrane region" description="Helical" evidence="6">
    <location>
        <begin position="432"/>
        <end position="454"/>
    </location>
</feature>
<dbReference type="AlphaFoldDB" id="A0A5B9MPR9"/>
<evidence type="ECO:0000313" key="8">
    <source>
        <dbReference type="Proteomes" id="UP000321353"/>
    </source>
</evidence>
<proteinExistence type="predicted"/>
<comment type="subcellular location">
    <subcellularLocation>
        <location evidence="1">Cell membrane</location>
        <topology evidence="1">Multi-pass membrane protein</topology>
    </subcellularLocation>
</comment>
<keyword evidence="3 6" id="KW-0812">Transmembrane</keyword>
<dbReference type="EMBL" id="CP036264">
    <property type="protein sequence ID" value="QEG01745.1"/>
    <property type="molecule type" value="Genomic_DNA"/>
</dbReference>
<gene>
    <name evidence="7" type="ORF">Mal15_58240</name>
</gene>
<evidence type="ECO:0000313" key="7">
    <source>
        <dbReference type="EMBL" id="QEG01745.1"/>
    </source>
</evidence>
<dbReference type="Proteomes" id="UP000321353">
    <property type="component" value="Chromosome"/>
</dbReference>
<keyword evidence="2" id="KW-1003">Cell membrane</keyword>
<feature type="transmembrane region" description="Helical" evidence="6">
    <location>
        <begin position="403"/>
        <end position="420"/>
    </location>
</feature>
<feature type="transmembrane region" description="Helical" evidence="6">
    <location>
        <begin position="196"/>
        <end position="216"/>
    </location>
</feature>
<dbReference type="GO" id="GO:0005886">
    <property type="term" value="C:plasma membrane"/>
    <property type="evidence" value="ECO:0007669"/>
    <property type="project" value="UniProtKB-SubCell"/>
</dbReference>
<protein>
    <submittedName>
        <fullName evidence="7">MurJ-like flippase</fullName>
    </submittedName>
</protein>
<keyword evidence="4 6" id="KW-1133">Transmembrane helix</keyword>
<feature type="transmembrane region" description="Helical" evidence="6">
    <location>
        <begin position="370"/>
        <end position="391"/>
    </location>
</feature>
<feature type="transmembrane region" description="Helical" evidence="6">
    <location>
        <begin position="97"/>
        <end position="119"/>
    </location>
</feature>
<dbReference type="Pfam" id="PF01943">
    <property type="entry name" value="Polysacc_synt"/>
    <property type="match status" value="1"/>
</dbReference>